<keyword evidence="4 5" id="KW-1133">Transmembrane helix</keyword>
<dbReference type="AlphaFoldDB" id="A0A4Q0VXC7"/>
<dbReference type="Proteomes" id="UP000290649">
    <property type="component" value="Unassembled WGS sequence"/>
</dbReference>
<evidence type="ECO:0000259" key="6">
    <source>
        <dbReference type="Pfam" id="PF03816"/>
    </source>
</evidence>
<evidence type="ECO:0000256" key="4">
    <source>
        <dbReference type="ARBA" id="ARBA00022989"/>
    </source>
</evidence>
<gene>
    <name evidence="7" type="ORF">DS745_07860</name>
</gene>
<keyword evidence="3" id="KW-0735">Signal-anchor</keyword>
<evidence type="ECO:0000256" key="2">
    <source>
        <dbReference type="ARBA" id="ARBA00022692"/>
    </source>
</evidence>
<evidence type="ECO:0000313" key="7">
    <source>
        <dbReference type="EMBL" id="RXJ02295.1"/>
    </source>
</evidence>
<comment type="similarity">
    <text evidence="1">Belongs to the LytR/CpsA/Psr (LCP) family.</text>
</comment>
<keyword evidence="8" id="KW-1185">Reference proteome</keyword>
<accession>A0A4Q0VXC7</accession>
<proteinExistence type="inferred from homology"/>
<dbReference type="PANTHER" id="PTHR33392:SF3">
    <property type="entry name" value="POLYISOPRENYL-TEICHOIC ACID--PEPTIDOGLYCAN TEICHOIC ACID TRANSFERASE TAGT"/>
    <property type="match status" value="1"/>
</dbReference>
<keyword evidence="5" id="KW-0472">Membrane</keyword>
<comment type="caution">
    <text evidence="7">The sequence shown here is derived from an EMBL/GenBank/DDBJ whole genome shotgun (WGS) entry which is preliminary data.</text>
</comment>
<feature type="transmembrane region" description="Helical" evidence="5">
    <location>
        <begin position="21"/>
        <end position="45"/>
    </location>
</feature>
<evidence type="ECO:0000313" key="8">
    <source>
        <dbReference type="Proteomes" id="UP000290649"/>
    </source>
</evidence>
<reference evidence="7 8" key="1">
    <citation type="journal article" date="2019" name="Int. J. Syst. Evol. Microbiol.">
        <title>Anaerobacillus alkaliphilus sp. nov., a novel alkaliphilic and moderately halophilic bacterium.</title>
        <authorList>
            <person name="Borsodi A.K."/>
            <person name="Aszalos J.M."/>
            <person name="Bihari P."/>
            <person name="Nagy I."/>
            <person name="Schumann P."/>
            <person name="Sproer C."/>
            <person name="Kovacs A.L."/>
            <person name="Boka K."/>
            <person name="Dobosy P."/>
            <person name="Ovari M."/>
            <person name="Szili-Kovacs T."/>
            <person name="Toth E."/>
        </authorList>
    </citation>
    <scope>NUCLEOTIDE SEQUENCE [LARGE SCALE GENOMIC DNA]</scope>
    <source>
        <strain evidence="7 8">B16-10</strain>
    </source>
</reference>
<dbReference type="InterPro" id="IPR004474">
    <property type="entry name" value="LytR_CpsA_psr"/>
</dbReference>
<dbReference type="NCBIfam" id="TIGR00350">
    <property type="entry name" value="lytR_cpsA_psr"/>
    <property type="match status" value="1"/>
</dbReference>
<feature type="domain" description="Cell envelope-related transcriptional attenuator" evidence="6">
    <location>
        <begin position="95"/>
        <end position="244"/>
    </location>
</feature>
<organism evidence="7 8">
    <name type="scientific">Anaerobacillus alkaliphilus</name>
    <dbReference type="NCBI Taxonomy" id="1548597"/>
    <lineage>
        <taxon>Bacteria</taxon>
        <taxon>Bacillati</taxon>
        <taxon>Bacillota</taxon>
        <taxon>Bacilli</taxon>
        <taxon>Bacillales</taxon>
        <taxon>Bacillaceae</taxon>
        <taxon>Anaerobacillus</taxon>
    </lineage>
</organism>
<protein>
    <submittedName>
        <fullName evidence="7">LytR family transcriptional regulator</fullName>
    </submittedName>
</protein>
<evidence type="ECO:0000256" key="5">
    <source>
        <dbReference type="SAM" id="Phobius"/>
    </source>
</evidence>
<sequence>MALTRSEKKKEKRRKSGTYKFLKTTGLILVTLMVLIGGAFGYFVMKAADVTTSAQTSLERGDRSEKRLVPVNPSKDNISVLFLGLDDRDGGLKGRTDALLLATFNKKENSVKMVSVPRDARVELIGRDRMDKINHAHAFGGVDMTIATVENLLDLPVDYFVKLNFDAFMEIIDALGGIEVEVPFAFTEMDSNDVQGAISIKEGLQLLDGEEALAYSRMRKKDPRGDIGRGERQQQVLEGIIKKGSSLSSINKFDDVMKSIENNLATNLSFGNILSLHSYSSGLRNIERLTIEGKNASIKGIYYYELIPESVKEISTTLREHLEVTN</sequence>
<evidence type="ECO:0000256" key="1">
    <source>
        <dbReference type="ARBA" id="ARBA00006068"/>
    </source>
</evidence>
<dbReference type="Gene3D" id="3.40.630.190">
    <property type="entry name" value="LCP protein"/>
    <property type="match status" value="1"/>
</dbReference>
<dbReference type="GO" id="GO:0071555">
    <property type="term" value="P:cell wall organization"/>
    <property type="evidence" value="ECO:0007669"/>
    <property type="project" value="UniProtKB-KW"/>
</dbReference>
<dbReference type="InterPro" id="IPR050922">
    <property type="entry name" value="LytR/CpsA/Psr_CW_biosynth"/>
</dbReference>
<name>A0A4Q0VXC7_9BACI</name>
<dbReference type="PANTHER" id="PTHR33392">
    <property type="entry name" value="POLYISOPRENYL-TEICHOIC ACID--PEPTIDOGLYCAN TEICHOIC ACID TRANSFERASE TAGU"/>
    <property type="match status" value="1"/>
</dbReference>
<dbReference type="EMBL" id="QOUX01000026">
    <property type="protein sequence ID" value="RXJ02295.1"/>
    <property type="molecule type" value="Genomic_DNA"/>
</dbReference>
<dbReference type="Gene3D" id="3.30.420.590">
    <property type="match status" value="1"/>
</dbReference>
<dbReference type="RefSeq" id="WP_129077703.1">
    <property type="nucleotide sequence ID" value="NZ_QOUX01000026.1"/>
</dbReference>
<dbReference type="OrthoDB" id="27330at2"/>
<dbReference type="Pfam" id="PF03816">
    <property type="entry name" value="LytR_cpsA_psr"/>
    <property type="match status" value="1"/>
</dbReference>
<evidence type="ECO:0000256" key="3">
    <source>
        <dbReference type="ARBA" id="ARBA00022968"/>
    </source>
</evidence>
<keyword evidence="2 5" id="KW-0812">Transmembrane</keyword>